<accession>A0A2N9M090</accession>
<dbReference type="PANTHER" id="PTHR12558">
    <property type="entry name" value="CELL DIVISION CYCLE 16,23,27"/>
    <property type="match status" value="1"/>
</dbReference>
<dbReference type="Pfam" id="PF13181">
    <property type="entry name" value="TPR_8"/>
    <property type="match status" value="1"/>
</dbReference>
<feature type="repeat" description="TPR" evidence="3">
    <location>
        <begin position="84"/>
        <end position="117"/>
    </location>
</feature>
<dbReference type="SMART" id="SM00028">
    <property type="entry name" value="TPR"/>
    <property type="match status" value="3"/>
</dbReference>
<evidence type="ECO:0000313" key="5">
    <source>
        <dbReference type="EMBL" id="SPE28886.1"/>
    </source>
</evidence>
<name>A0A2N9M090_9BACT</name>
<keyword evidence="2 3" id="KW-0802">TPR repeat</keyword>
<dbReference type="AlphaFoldDB" id="A0A2N9M090"/>
<dbReference type="InterPro" id="IPR019734">
    <property type="entry name" value="TPR_rpt"/>
</dbReference>
<evidence type="ECO:0000256" key="1">
    <source>
        <dbReference type="ARBA" id="ARBA00022737"/>
    </source>
</evidence>
<evidence type="ECO:0000256" key="4">
    <source>
        <dbReference type="SAM" id="SignalP"/>
    </source>
</evidence>
<evidence type="ECO:0000256" key="3">
    <source>
        <dbReference type="PROSITE-ProRule" id="PRU00339"/>
    </source>
</evidence>
<feature type="chain" id="PRO_5014886589" evidence="4">
    <location>
        <begin position="28"/>
        <end position="266"/>
    </location>
</feature>
<reference evidence="6" key="1">
    <citation type="submission" date="2018-02" db="EMBL/GenBank/DDBJ databases">
        <authorList>
            <person name="Hausmann B."/>
        </authorList>
    </citation>
    <scope>NUCLEOTIDE SEQUENCE [LARGE SCALE GENOMIC DNA]</scope>
    <source>
        <strain evidence="6">Peat soil MAG SbA5</strain>
    </source>
</reference>
<keyword evidence="1" id="KW-0677">Repeat</keyword>
<sequence>MFKPTESFCHSTFLAAVILAASPILHAGAHKPVSDQIASDTGPDAAASIDSAQLAIIDIGDMVALSGRYETAIKIYAKSPRKTVEIWNKMGMSYEMMFNTSEAIRCYIESLKLNPNDPSVLNNLATLYESKKEYGAADHYFERALSVDPQFAAIYKNLGTSLIAQHRYAEGQKAYEQALALDPSVFDVHGNPTLGSSGSTHERGAINYFMALACVRTGQIDRALDYLRMSLNQGFVDPTQVAADGGFAALSADPGFKKLLAEESGQ</sequence>
<dbReference type="Pfam" id="PF07719">
    <property type="entry name" value="TPR_2"/>
    <property type="match status" value="2"/>
</dbReference>
<feature type="repeat" description="TPR" evidence="3">
    <location>
        <begin position="118"/>
        <end position="151"/>
    </location>
</feature>
<evidence type="ECO:0000313" key="6">
    <source>
        <dbReference type="Proteomes" id="UP000239735"/>
    </source>
</evidence>
<dbReference type="EMBL" id="OKRB01000130">
    <property type="protein sequence ID" value="SPE28886.1"/>
    <property type="molecule type" value="Genomic_DNA"/>
</dbReference>
<dbReference type="OrthoDB" id="113951at2"/>
<dbReference type="InterPro" id="IPR011990">
    <property type="entry name" value="TPR-like_helical_dom_sf"/>
</dbReference>
<feature type="repeat" description="TPR" evidence="3">
    <location>
        <begin position="152"/>
        <end position="185"/>
    </location>
</feature>
<dbReference type="InterPro" id="IPR013105">
    <property type="entry name" value="TPR_2"/>
</dbReference>
<evidence type="ECO:0000256" key="2">
    <source>
        <dbReference type="ARBA" id="ARBA00022803"/>
    </source>
</evidence>
<dbReference type="PANTHER" id="PTHR12558:SF13">
    <property type="entry name" value="CELL DIVISION CYCLE PROTEIN 27 HOMOLOG"/>
    <property type="match status" value="1"/>
</dbReference>
<proteinExistence type="predicted"/>
<keyword evidence="4" id="KW-0732">Signal</keyword>
<organism evidence="5 6">
    <name type="scientific">Candidatus Sulfuritelmatomonas gaucii</name>
    <dbReference type="NCBI Taxonomy" id="2043161"/>
    <lineage>
        <taxon>Bacteria</taxon>
        <taxon>Pseudomonadati</taxon>
        <taxon>Acidobacteriota</taxon>
        <taxon>Terriglobia</taxon>
        <taxon>Terriglobales</taxon>
        <taxon>Acidobacteriaceae</taxon>
        <taxon>Candidatus Sulfuritelmatomonas</taxon>
    </lineage>
</organism>
<protein>
    <submittedName>
        <fullName evidence="5">Uncharacterized protein</fullName>
    </submittedName>
</protein>
<feature type="signal peptide" evidence="4">
    <location>
        <begin position="1"/>
        <end position="27"/>
    </location>
</feature>
<dbReference type="SUPFAM" id="SSF48452">
    <property type="entry name" value="TPR-like"/>
    <property type="match status" value="1"/>
</dbReference>
<dbReference type="Proteomes" id="UP000239735">
    <property type="component" value="Unassembled WGS sequence"/>
</dbReference>
<dbReference type="Gene3D" id="1.25.40.10">
    <property type="entry name" value="Tetratricopeptide repeat domain"/>
    <property type="match status" value="1"/>
</dbReference>
<gene>
    <name evidence="5" type="ORF">SBA5_70034</name>
</gene>
<dbReference type="PROSITE" id="PS50005">
    <property type="entry name" value="TPR"/>
    <property type="match status" value="3"/>
</dbReference>